<dbReference type="Pfam" id="PF02098">
    <property type="entry name" value="His_binding"/>
    <property type="match status" value="1"/>
</dbReference>
<proteinExistence type="predicted"/>
<dbReference type="AlphaFoldDB" id="A0A131YJL5"/>
<dbReference type="GO" id="GO:0030682">
    <property type="term" value="P:symbiont-mediated perturbation of host defenses"/>
    <property type="evidence" value="ECO:0007669"/>
    <property type="project" value="InterPro"/>
</dbReference>
<dbReference type="GO" id="GO:0043176">
    <property type="term" value="F:amine binding"/>
    <property type="evidence" value="ECO:0007669"/>
    <property type="project" value="InterPro"/>
</dbReference>
<accession>A0A131YJL5</accession>
<evidence type="ECO:0000313" key="2">
    <source>
        <dbReference type="EMBL" id="JAP78111.1"/>
    </source>
</evidence>
<dbReference type="EMBL" id="GEDV01010446">
    <property type="protein sequence ID" value="JAP78111.1"/>
    <property type="molecule type" value="Transcribed_RNA"/>
</dbReference>
<feature type="chain" id="PRO_5007285341" evidence="1">
    <location>
        <begin position="21"/>
        <end position="232"/>
    </location>
</feature>
<dbReference type="SUPFAM" id="SSF50814">
    <property type="entry name" value="Lipocalins"/>
    <property type="match status" value="1"/>
</dbReference>
<reference evidence="2" key="1">
    <citation type="journal article" date="2016" name="Ticks Tick Borne Dis.">
        <title>De novo assembly and annotation of the salivary gland transcriptome of Rhipicephalus appendiculatus male and female ticks during blood feeding.</title>
        <authorList>
            <person name="de Castro M.H."/>
            <person name="de Klerk D."/>
            <person name="Pienaar R."/>
            <person name="Latif A.A."/>
            <person name="Rees D.J."/>
            <person name="Mans B.J."/>
        </authorList>
    </citation>
    <scope>NUCLEOTIDE SEQUENCE</scope>
    <source>
        <tissue evidence="2">Salivary glands</tissue>
    </source>
</reference>
<feature type="signal peptide" evidence="1">
    <location>
        <begin position="1"/>
        <end position="20"/>
    </location>
</feature>
<dbReference type="Gene3D" id="2.40.128.20">
    <property type="match status" value="1"/>
</dbReference>
<evidence type="ECO:0000256" key="1">
    <source>
        <dbReference type="SAM" id="SignalP"/>
    </source>
</evidence>
<sequence>MLLVCVVALFLSSIWGDGEAYGQIKGTHKSTGMFEDNKCASGNMSGWEWFLGKKKQVLLKRTYNITGNPNDSICVQGKFRPIVYQNNTMEKTFTYRNLSSPHVLKGTGVRPWPIAKFSLNFYAVSNGPASPRRSLKLNYVNSSLLHSAYGYHLPKPEWIFQYCDDDCAVMNVPSKDPGGADTKKCELWVRMDSGKTPNITHWSDDNPCVKYFSTYCYTQHPTEVYIPRLCEL</sequence>
<dbReference type="InterPro" id="IPR002970">
    <property type="entry name" value="Tick_his-bd"/>
</dbReference>
<organism evidence="2">
    <name type="scientific">Rhipicephalus appendiculatus</name>
    <name type="common">Brown ear tick</name>
    <dbReference type="NCBI Taxonomy" id="34631"/>
    <lineage>
        <taxon>Eukaryota</taxon>
        <taxon>Metazoa</taxon>
        <taxon>Ecdysozoa</taxon>
        <taxon>Arthropoda</taxon>
        <taxon>Chelicerata</taxon>
        <taxon>Arachnida</taxon>
        <taxon>Acari</taxon>
        <taxon>Parasitiformes</taxon>
        <taxon>Ixodida</taxon>
        <taxon>Ixodoidea</taxon>
        <taxon>Ixodidae</taxon>
        <taxon>Rhipicephalinae</taxon>
        <taxon>Rhipicephalus</taxon>
        <taxon>Rhipicephalus</taxon>
    </lineage>
</organism>
<dbReference type="InterPro" id="IPR012674">
    <property type="entry name" value="Calycin"/>
</dbReference>
<protein>
    <submittedName>
        <fullName evidence="2">Lipocalin</fullName>
    </submittedName>
</protein>
<name>A0A131YJL5_RHIAP</name>
<keyword evidence="1" id="KW-0732">Signal</keyword>